<accession>A0A1I4I2S6</accession>
<proteinExistence type="predicted"/>
<dbReference type="OrthoDB" id="573055at2"/>
<dbReference type="STRING" id="254406.SAMN04488042_101375"/>
<gene>
    <name evidence="1" type="ORF">SAMN04488042_101375</name>
</gene>
<keyword evidence="2" id="KW-1185">Reference proteome</keyword>
<organism evidence="1 2">
    <name type="scientific">Shimia aestuarii</name>
    <dbReference type="NCBI Taxonomy" id="254406"/>
    <lineage>
        <taxon>Bacteria</taxon>
        <taxon>Pseudomonadati</taxon>
        <taxon>Pseudomonadota</taxon>
        <taxon>Alphaproteobacteria</taxon>
        <taxon>Rhodobacterales</taxon>
        <taxon>Roseobacteraceae</taxon>
    </lineage>
</organism>
<dbReference type="AlphaFoldDB" id="A0A1I4I2S6"/>
<dbReference type="Proteomes" id="UP000199144">
    <property type="component" value="Unassembled WGS sequence"/>
</dbReference>
<evidence type="ECO:0000313" key="1">
    <source>
        <dbReference type="EMBL" id="SFL48213.1"/>
    </source>
</evidence>
<dbReference type="RefSeq" id="WP_093090335.1">
    <property type="nucleotide sequence ID" value="NZ_FOTQ01000001.1"/>
</dbReference>
<name>A0A1I4I2S6_9RHOB</name>
<dbReference type="EMBL" id="FOTQ01000001">
    <property type="protein sequence ID" value="SFL48213.1"/>
    <property type="molecule type" value="Genomic_DNA"/>
</dbReference>
<evidence type="ECO:0000313" key="2">
    <source>
        <dbReference type="Proteomes" id="UP000199144"/>
    </source>
</evidence>
<sequence>MKYVILPLVFVASALRADPPVVENAIALQTDTGWTFDVTLSHPDTGWGHYADGWRVESMDGVVLGYRELYHPHVSEQPFTRSLTRVSLPSGTGAVAIRARCNKDGWADATYLLKLD</sequence>
<protein>
    <submittedName>
        <fullName evidence="1">Uncharacterized protein</fullName>
    </submittedName>
</protein>
<reference evidence="1 2" key="1">
    <citation type="submission" date="2016-10" db="EMBL/GenBank/DDBJ databases">
        <authorList>
            <person name="de Groot N.N."/>
        </authorList>
    </citation>
    <scope>NUCLEOTIDE SEQUENCE [LARGE SCALE GENOMIC DNA]</scope>
    <source>
        <strain evidence="1 2">DSM 15283</strain>
    </source>
</reference>